<dbReference type="GO" id="GO:0005829">
    <property type="term" value="C:cytosol"/>
    <property type="evidence" value="ECO:0007669"/>
    <property type="project" value="TreeGrafter"/>
</dbReference>
<dbReference type="SUPFAM" id="SSF74982">
    <property type="entry name" value="Small protein B (SmpB)"/>
    <property type="match status" value="1"/>
</dbReference>
<dbReference type="PANTHER" id="PTHR30308:SF2">
    <property type="entry name" value="SSRA-BINDING PROTEIN"/>
    <property type="match status" value="1"/>
</dbReference>
<dbReference type="HAMAP" id="MF_00023">
    <property type="entry name" value="SmpB"/>
    <property type="match status" value="1"/>
</dbReference>
<dbReference type="Pfam" id="PF01668">
    <property type="entry name" value="SmpB"/>
    <property type="match status" value="1"/>
</dbReference>
<accession>A0A0A8B4J3</accession>
<keyword evidence="2 3" id="KW-0694">RNA-binding</keyword>
<comment type="similarity">
    <text evidence="3">Belongs to the SmpB family.</text>
</comment>
<dbReference type="STRING" id="1531429.JI75_05905"/>
<dbReference type="PANTHER" id="PTHR30308">
    <property type="entry name" value="TMRNA-BINDING COMPONENT OF TRANS-TRANSLATION TAGGING COMPLEX"/>
    <property type="match status" value="1"/>
</dbReference>
<dbReference type="Proteomes" id="UP000031121">
    <property type="component" value="Chromosome"/>
</dbReference>
<dbReference type="Gene3D" id="2.40.280.10">
    <property type="match status" value="1"/>
</dbReference>
<dbReference type="RefSeq" id="WP_039689459.1">
    <property type="nucleotide sequence ID" value="NZ_CP009302.1"/>
</dbReference>
<dbReference type="OrthoDB" id="9805462at2"/>
<dbReference type="InterPro" id="IPR000037">
    <property type="entry name" value="SsrA-bd_prot"/>
</dbReference>
<dbReference type="GO" id="GO:0070930">
    <property type="term" value="P:trans-translation-dependent protein tagging"/>
    <property type="evidence" value="ECO:0007669"/>
    <property type="project" value="TreeGrafter"/>
</dbReference>
<dbReference type="HOGENOM" id="CLU_108953_0_1_11"/>
<dbReference type="AlphaFoldDB" id="A0A0A8B4J3"/>
<dbReference type="EMBL" id="CP009302">
    <property type="protein sequence ID" value="AJC12264.1"/>
    <property type="molecule type" value="Genomic_DNA"/>
</dbReference>
<name>A0A0A8B4J3_9ACTN</name>
<sequence length="154" mass="18317">MKRERKLIARNRRAFHEYEILDRFEAGIELTGTEVRSLRENNCQLTDCFALIRKGEVWLNNVHIPPYKNGNLANPDPDRRRKLLLHRNEIRMLEQKISEKGLALVPTQMYFKENSLVKVELALARGKKLYDKRKSMAERDTKREIDRALKERSR</sequence>
<protein>
    <recommendedName>
        <fullName evidence="3">SsrA-binding protein</fullName>
    </recommendedName>
    <alternativeName>
        <fullName evidence="3">Small protein B</fullName>
    </alternativeName>
</protein>
<evidence type="ECO:0000313" key="6">
    <source>
        <dbReference type="Proteomes" id="UP000031121"/>
    </source>
</evidence>
<proteinExistence type="inferred from homology"/>
<evidence type="ECO:0000256" key="2">
    <source>
        <dbReference type="ARBA" id="ARBA00022884"/>
    </source>
</evidence>
<evidence type="ECO:0000256" key="4">
    <source>
        <dbReference type="SAM" id="MobiDB-lite"/>
    </source>
</evidence>
<dbReference type="InterPro" id="IPR023620">
    <property type="entry name" value="SmpB"/>
</dbReference>
<dbReference type="GO" id="GO:0003723">
    <property type="term" value="F:RNA binding"/>
    <property type="evidence" value="ECO:0007669"/>
    <property type="project" value="UniProtKB-UniRule"/>
</dbReference>
<keyword evidence="1 3" id="KW-0963">Cytoplasm</keyword>
<keyword evidence="6" id="KW-1185">Reference proteome</keyword>
<reference evidence="6" key="1">
    <citation type="submission" date="2014-08" db="EMBL/GenBank/DDBJ databases">
        <title>Coriobacteriaceae sp. complete genome.</title>
        <authorList>
            <person name="Looft T."/>
            <person name="Bayles D.O."/>
            <person name="Stanton T.B."/>
        </authorList>
    </citation>
    <scope>NUCLEOTIDE SEQUENCE [LARGE SCALE GENOMIC DNA]</scope>
    <source>
        <strain evidence="6">68-1-3</strain>
    </source>
</reference>
<evidence type="ECO:0000313" key="5">
    <source>
        <dbReference type="EMBL" id="AJC12264.1"/>
    </source>
</evidence>
<evidence type="ECO:0000256" key="1">
    <source>
        <dbReference type="ARBA" id="ARBA00022490"/>
    </source>
</evidence>
<keyword evidence="5" id="KW-0238">DNA-binding</keyword>
<dbReference type="NCBIfam" id="NF003843">
    <property type="entry name" value="PRK05422.1"/>
    <property type="match status" value="1"/>
</dbReference>
<feature type="region of interest" description="Disordered" evidence="4">
    <location>
        <begin position="133"/>
        <end position="154"/>
    </location>
</feature>
<reference evidence="5 6" key="2">
    <citation type="journal article" date="2015" name="Genome Announc.">
        <title>Complete Genome Sequence of Coriobacteriaceae Strain 68-1-3, a Novel Mucus-Degrading Isolate from the Swine Intestinal Tract.</title>
        <authorList>
            <person name="Looft T."/>
            <person name="Bayles D.O."/>
            <person name="Alt D.P."/>
            <person name="Stanton T.B."/>
        </authorList>
    </citation>
    <scope>NUCLEOTIDE SEQUENCE [LARGE SCALE GENOMIC DNA]</scope>
    <source>
        <strain evidence="5 6">68-1-3</strain>
    </source>
</reference>
<dbReference type="CDD" id="cd09294">
    <property type="entry name" value="SmpB"/>
    <property type="match status" value="1"/>
</dbReference>
<dbReference type="GO" id="GO:0003677">
    <property type="term" value="F:DNA binding"/>
    <property type="evidence" value="ECO:0007669"/>
    <property type="project" value="UniProtKB-KW"/>
</dbReference>
<dbReference type="GO" id="GO:0070929">
    <property type="term" value="P:trans-translation"/>
    <property type="evidence" value="ECO:0007669"/>
    <property type="project" value="UniProtKB-UniRule"/>
</dbReference>
<dbReference type="KEGG" id="cbac:JI75_05905"/>
<organism evidence="5 6">
    <name type="scientific">Berryella intestinalis</name>
    <dbReference type="NCBI Taxonomy" id="1531429"/>
    <lineage>
        <taxon>Bacteria</taxon>
        <taxon>Bacillati</taxon>
        <taxon>Actinomycetota</taxon>
        <taxon>Coriobacteriia</taxon>
        <taxon>Eggerthellales</taxon>
        <taxon>Eggerthellaceae</taxon>
        <taxon>Berryella</taxon>
    </lineage>
</organism>
<comment type="function">
    <text evidence="3">Required for rescue of stalled ribosomes mediated by trans-translation. Binds to transfer-messenger RNA (tmRNA), required for stable association of tmRNA with ribosomes. tmRNA and SmpB together mimic tRNA shape, replacing the anticodon stem-loop with SmpB. tmRNA is encoded by the ssrA gene; the 2 termini fold to resemble tRNA(Ala) and it encodes a 'tag peptide', a short internal open reading frame. During trans-translation Ala-aminoacylated tmRNA acts like a tRNA, entering the A-site of stalled ribosomes, displacing the stalled mRNA. The ribosome then switches to translate the ORF on the tmRNA; the nascent peptide is terminated with the 'tag peptide' encoded by the tmRNA and targeted for degradation. The ribosome is freed to recommence translation, which seems to be the essential function of trans-translation.</text>
</comment>
<gene>
    <name evidence="3" type="primary">smpB</name>
    <name evidence="5" type="ORF">JI75_05905</name>
</gene>
<evidence type="ECO:0000256" key="3">
    <source>
        <dbReference type="HAMAP-Rule" id="MF_00023"/>
    </source>
</evidence>
<dbReference type="NCBIfam" id="TIGR00086">
    <property type="entry name" value="smpB"/>
    <property type="match status" value="1"/>
</dbReference>
<comment type="subcellular location">
    <subcellularLocation>
        <location evidence="3">Cytoplasm</location>
    </subcellularLocation>
    <text evidence="3">The tmRNA-SmpB complex associates with stalled 70S ribosomes.</text>
</comment>